<proteinExistence type="predicted"/>
<dbReference type="AlphaFoldDB" id="A0A8X6R3I9"/>
<dbReference type="EMBL" id="BMAU01021039">
    <property type="protein sequence ID" value="GFX87743.1"/>
    <property type="molecule type" value="Genomic_DNA"/>
</dbReference>
<gene>
    <name evidence="1" type="ORF">TNCV_2190201</name>
</gene>
<organism evidence="1 2">
    <name type="scientific">Trichonephila clavipes</name>
    <name type="common">Golden silk orbweaver</name>
    <name type="synonym">Nephila clavipes</name>
    <dbReference type="NCBI Taxonomy" id="2585209"/>
    <lineage>
        <taxon>Eukaryota</taxon>
        <taxon>Metazoa</taxon>
        <taxon>Ecdysozoa</taxon>
        <taxon>Arthropoda</taxon>
        <taxon>Chelicerata</taxon>
        <taxon>Arachnida</taxon>
        <taxon>Araneae</taxon>
        <taxon>Araneomorphae</taxon>
        <taxon>Entelegynae</taxon>
        <taxon>Araneoidea</taxon>
        <taxon>Nephilidae</taxon>
        <taxon>Trichonephila</taxon>
    </lineage>
</organism>
<keyword evidence="2" id="KW-1185">Reference proteome</keyword>
<evidence type="ECO:0000313" key="2">
    <source>
        <dbReference type="Proteomes" id="UP000887159"/>
    </source>
</evidence>
<dbReference type="Proteomes" id="UP000887159">
    <property type="component" value="Unassembled WGS sequence"/>
</dbReference>
<evidence type="ECO:0000313" key="1">
    <source>
        <dbReference type="EMBL" id="GFX87743.1"/>
    </source>
</evidence>
<comment type="caution">
    <text evidence="1">The sequence shown here is derived from an EMBL/GenBank/DDBJ whole genome shotgun (WGS) entry which is preliminary data.</text>
</comment>
<sequence>MALSGSLPQINLGVQGETQRGLHNEKPDKDIVIEEFISIIDSSIKKFSVRFSQFKELNADWLLPLQICAFPRSWYHFSVWHHIGGYQLPQCDTLFPPQREAPEL</sequence>
<reference evidence="1" key="1">
    <citation type="submission" date="2020-08" db="EMBL/GenBank/DDBJ databases">
        <title>Multicomponent nature underlies the extraordinary mechanical properties of spider dragline silk.</title>
        <authorList>
            <person name="Kono N."/>
            <person name="Nakamura H."/>
            <person name="Mori M."/>
            <person name="Yoshida Y."/>
            <person name="Ohtoshi R."/>
            <person name="Malay A.D."/>
            <person name="Moran D.A.P."/>
            <person name="Tomita M."/>
            <person name="Numata K."/>
            <person name="Arakawa K."/>
        </authorList>
    </citation>
    <scope>NUCLEOTIDE SEQUENCE</scope>
</reference>
<accession>A0A8X6R3I9</accession>
<protein>
    <submittedName>
        <fullName evidence="1">Uncharacterized protein</fullName>
    </submittedName>
</protein>
<name>A0A8X6R3I9_TRICX</name>